<accession>A0A1H6KWP2</accession>
<protein>
    <submittedName>
        <fullName evidence="2">Uncharacterized protein</fullName>
    </submittedName>
</protein>
<keyword evidence="1" id="KW-0812">Transmembrane</keyword>
<organism evidence="2 3">
    <name type="scientific">Bathymodiolus azoricus thioautotrophic gill symbiont</name>
    <dbReference type="NCBI Taxonomy" id="235205"/>
    <lineage>
        <taxon>Bacteria</taxon>
        <taxon>Pseudomonadati</taxon>
        <taxon>Pseudomonadota</taxon>
        <taxon>Gammaproteobacteria</taxon>
        <taxon>sulfur-oxidizing symbionts</taxon>
    </lineage>
</organism>
<evidence type="ECO:0000313" key="3">
    <source>
        <dbReference type="Proteomes" id="UP000198988"/>
    </source>
</evidence>
<gene>
    <name evidence="2" type="ORF">BAZSYMA_ACONTIG04706_3</name>
</gene>
<keyword evidence="1" id="KW-0472">Membrane</keyword>
<evidence type="ECO:0000256" key="1">
    <source>
        <dbReference type="SAM" id="Phobius"/>
    </source>
</evidence>
<feature type="transmembrane region" description="Helical" evidence="1">
    <location>
        <begin position="12"/>
        <end position="39"/>
    </location>
</feature>
<name>A0A1H6KWP2_9GAMM</name>
<dbReference type="EMBL" id="CDSC02000222">
    <property type="protein sequence ID" value="SEH80370.1"/>
    <property type="molecule type" value="Genomic_DNA"/>
</dbReference>
<reference evidence="3" key="1">
    <citation type="submission" date="2016-06" db="EMBL/GenBank/DDBJ databases">
        <authorList>
            <person name="Petersen J."/>
            <person name="Sayavedra L."/>
        </authorList>
    </citation>
    <scope>NUCLEOTIDE SEQUENCE [LARGE SCALE GENOMIC DNA]</scope>
    <source>
        <strain evidence="3">BazSymA</strain>
    </source>
</reference>
<dbReference type="Proteomes" id="UP000198988">
    <property type="component" value="Unassembled WGS sequence"/>
</dbReference>
<keyword evidence="1" id="KW-1133">Transmembrane helix</keyword>
<proteinExistence type="predicted"/>
<sequence>MQSFHLITNKTTLVFIQIIHSSFTLTFVITMTAKIFCILQRMLA</sequence>
<evidence type="ECO:0000313" key="2">
    <source>
        <dbReference type="EMBL" id="SEH80370.1"/>
    </source>
</evidence>
<dbReference type="AlphaFoldDB" id="A0A1H6KWP2"/>